<sequence length="33" mass="3467">ESRELNRQVCPETAIGGPNPADGGGWDAKNAKK</sequence>
<dbReference type="EMBL" id="BARS01036678">
    <property type="protein sequence ID" value="GAG17679.1"/>
    <property type="molecule type" value="Genomic_DNA"/>
</dbReference>
<reference evidence="2" key="1">
    <citation type="journal article" date="2014" name="Front. Microbiol.">
        <title>High frequency of phylogenetically diverse reductive dehalogenase-homologous genes in deep subseafloor sedimentary metagenomes.</title>
        <authorList>
            <person name="Kawai M."/>
            <person name="Futagami T."/>
            <person name="Toyoda A."/>
            <person name="Takaki Y."/>
            <person name="Nishi S."/>
            <person name="Hori S."/>
            <person name="Arai W."/>
            <person name="Tsubouchi T."/>
            <person name="Morono Y."/>
            <person name="Uchiyama I."/>
            <person name="Ito T."/>
            <person name="Fujiyama A."/>
            <person name="Inagaki F."/>
            <person name="Takami H."/>
        </authorList>
    </citation>
    <scope>NUCLEOTIDE SEQUENCE</scope>
    <source>
        <strain evidence="2">Expedition CK06-06</strain>
    </source>
</reference>
<proteinExistence type="predicted"/>
<protein>
    <submittedName>
        <fullName evidence="2">Uncharacterized protein</fullName>
    </submittedName>
</protein>
<organism evidence="2">
    <name type="scientific">marine sediment metagenome</name>
    <dbReference type="NCBI Taxonomy" id="412755"/>
    <lineage>
        <taxon>unclassified sequences</taxon>
        <taxon>metagenomes</taxon>
        <taxon>ecological metagenomes</taxon>
    </lineage>
</organism>
<gene>
    <name evidence="2" type="ORF">S01H1_56339</name>
</gene>
<feature type="region of interest" description="Disordered" evidence="1">
    <location>
        <begin position="1"/>
        <end position="33"/>
    </location>
</feature>
<accession>X0VH98</accession>
<name>X0VH98_9ZZZZ</name>
<feature type="non-terminal residue" evidence="2">
    <location>
        <position position="1"/>
    </location>
</feature>
<evidence type="ECO:0000313" key="2">
    <source>
        <dbReference type="EMBL" id="GAG17679.1"/>
    </source>
</evidence>
<comment type="caution">
    <text evidence="2">The sequence shown here is derived from an EMBL/GenBank/DDBJ whole genome shotgun (WGS) entry which is preliminary data.</text>
</comment>
<evidence type="ECO:0000256" key="1">
    <source>
        <dbReference type="SAM" id="MobiDB-lite"/>
    </source>
</evidence>
<dbReference type="AlphaFoldDB" id="X0VH98"/>